<organism evidence="3 4">
    <name type="scientific">Cyclobacterium xiamenense</name>
    <dbReference type="NCBI Taxonomy" id="1297121"/>
    <lineage>
        <taxon>Bacteria</taxon>
        <taxon>Pseudomonadati</taxon>
        <taxon>Bacteroidota</taxon>
        <taxon>Cytophagia</taxon>
        <taxon>Cytophagales</taxon>
        <taxon>Cyclobacteriaceae</taxon>
        <taxon>Cyclobacterium</taxon>
    </lineage>
</organism>
<accession>A0A1H6UIF9</accession>
<dbReference type="CDD" id="cd17557">
    <property type="entry name" value="REC_Rcp-like"/>
    <property type="match status" value="1"/>
</dbReference>
<dbReference type="PANTHER" id="PTHR44520:SF2">
    <property type="entry name" value="RESPONSE REGULATOR RCP1"/>
    <property type="match status" value="1"/>
</dbReference>
<dbReference type="SUPFAM" id="SSF52172">
    <property type="entry name" value="CheY-like"/>
    <property type="match status" value="1"/>
</dbReference>
<keyword evidence="4" id="KW-1185">Reference proteome</keyword>
<dbReference type="SMART" id="SM00448">
    <property type="entry name" value="REC"/>
    <property type="match status" value="1"/>
</dbReference>
<dbReference type="OrthoDB" id="7631574at2"/>
<gene>
    <name evidence="3" type="ORF">SAMN05192553_101784</name>
</gene>
<dbReference type="InterPro" id="IPR001789">
    <property type="entry name" value="Sig_transdc_resp-reg_receiver"/>
</dbReference>
<dbReference type="RefSeq" id="WP_143057546.1">
    <property type="nucleotide sequence ID" value="NZ_FNZH01000001.1"/>
</dbReference>
<evidence type="ECO:0000313" key="3">
    <source>
        <dbReference type="EMBL" id="SEI90504.1"/>
    </source>
</evidence>
<dbReference type="AlphaFoldDB" id="A0A1H6UIF9"/>
<proteinExistence type="predicted"/>
<keyword evidence="1" id="KW-0597">Phosphoprotein</keyword>
<feature type="modified residue" description="4-aspartylphosphate" evidence="1">
    <location>
        <position position="58"/>
    </location>
</feature>
<dbReference type="InterPro" id="IPR052893">
    <property type="entry name" value="TCS_response_regulator"/>
</dbReference>
<evidence type="ECO:0000259" key="2">
    <source>
        <dbReference type="PROSITE" id="PS50110"/>
    </source>
</evidence>
<name>A0A1H6UIF9_9BACT</name>
<dbReference type="PROSITE" id="PS50110">
    <property type="entry name" value="RESPONSE_REGULATORY"/>
    <property type="match status" value="1"/>
</dbReference>
<protein>
    <submittedName>
        <fullName evidence="3">Response regulator receiver domain-containing protein</fullName>
    </submittedName>
</protein>
<sequence length="133" mass="15032">MSINLMMVDDSEVDTLLVENALLTDCEPVDFQTFSDPEVFLAHIASVPLSNTSLVLLDINMPKINGFEVLEKIRSSPAWNLVPVIIFSTSSNEQDAQKALQLGANAYLTKPLKIDDYQQMIRSMLAFWKFHRQ</sequence>
<dbReference type="EMBL" id="FNZH01000001">
    <property type="protein sequence ID" value="SEI90504.1"/>
    <property type="molecule type" value="Genomic_DNA"/>
</dbReference>
<dbReference type="Gene3D" id="3.40.50.2300">
    <property type="match status" value="1"/>
</dbReference>
<evidence type="ECO:0000256" key="1">
    <source>
        <dbReference type="PROSITE-ProRule" id="PRU00169"/>
    </source>
</evidence>
<dbReference type="Pfam" id="PF00072">
    <property type="entry name" value="Response_reg"/>
    <property type="match status" value="1"/>
</dbReference>
<feature type="domain" description="Response regulatory" evidence="2">
    <location>
        <begin position="4"/>
        <end position="125"/>
    </location>
</feature>
<reference evidence="4" key="1">
    <citation type="submission" date="2016-10" db="EMBL/GenBank/DDBJ databases">
        <authorList>
            <person name="Varghese N."/>
            <person name="Submissions S."/>
        </authorList>
    </citation>
    <scope>NUCLEOTIDE SEQUENCE [LARGE SCALE GENOMIC DNA]</scope>
    <source>
        <strain evidence="4">IBRC-M 10761</strain>
    </source>
</reference>
<dbReference type="GO" id="GO:0000160">
    <property type="term" value="P:phosphorelay signal transduction system"/>
    <property type="evidence" value="ECO:0007669"/>
    <property type="project" value="InterPro"/>
</dbReference>
<dbReference type="InterPro" id="IPR011006">
    <property type="entry name" value="CheY-like_superfamily"/>
</dbReference>
<dbReference type="Proteomes" id="UP000199403">
    <property type="component" value="Unassembled WGS sequence"/>
</dbReference>
<dbReference type="STRING" id="1416801.SAMN05192553_101784"/>
<evidence type="ECO:0000313" key="4">
    <source>
        <dbReference type="Proteomes" id="UP000199403"/>
    </source>
</evidence>
<dbReference type="PANTHER" id="PTHR44520">
    <property type="entry name" value="RESPONSE REGULATOR RCP1-RELATED"/>
    <property type="match status" value="1"/>
</dbReference>